<evidence type="ECO:0000256" key="2">
    <source>
        <dbReference type="ARBA" id="ARBA00022692"/>
    </source>
</evidence>
<feature type="compositionally biased region" description="Polar residues" evidence="5">
    <location>
        <begin position="53"/>
        <end position="79"/>
    </location>
</feature>
<reference evidence="8" key="1">
    <citation type="journal article" date="2020" name="Fungal Divers.">
        <title>Resolving the Mortierellaceae phylogeny through synthesis of multi-gene phylogenetics and phylogenomics.</title>
        <authorList>
            <person name="Vandepol N."/>
            <person name="Liber J."/>
            <person name="Desiro A."/>
            <person name="Na H."/>
            <person name="Kennedy M."/>
            <person name="Barry K."/>
            <person name="Grigoriev I.V."/>
            <person name="Miller A.N."/>
            <person name="O'Donnell K."/>
            <person name="Stajich J.E."/>
            <person name="Bonito G."/>
        </authorList>
    </citation>
    <scope>NUCLEOTIDE SEQUENCE</scope>
    <source>
        <strain evidence="8">NRRL 2769</strain>
    </source>
</reference>
<evidence type="ECO:0000313" key="9">
    <source>
        <dbReference type="Proteomes" id="UP000703661"/>
    </source>
</evidence>
<comment type="subcellular location">
    <subcellularLocation>
        <location evidence="1">Endomembrane system</location>
        <topology evidence="1">Multi-pass membrane protein</topology>
    </subcellularLocation>
</comment>
<evidence type="ECO:0000256" key="3">
    <source>
        <dbReference type="ARBA" id="ARBA00022989"/>
    </source>
</evidence>
<feature type="transmembrane region" description="Helical" evidence="6">
    <location>
        <begin position="191"/>
        <end position="211"/>
    </location>
</feature>
<feature type="region of interest" description="Disordered" evidence="5">
    <location>
        <begin position="1"/>
        <end position="79"/>
    </location>
</feature>
<dbReference type="Pfam" id="PF02656">
    <property type="entry name" value="DUF202"/>
    <property type="match status" value="1"/>
</dbReference>
<proteinExistence type="predicted"/>
<dbReference type="PANTHER" id="PTHR46140">
    <property type="entry name" value="VACUOLAR TRANSPORTER CHAPERONE 1-RELATED"/>
    <property type="match status" value="1"/>
</dbReference>
<evidence type="ECO:0000256" key="1">
    <source>
        <dbReference type="ARBA" id="ARBA00004127"/>
    </source>
</evidence>
<protein>
    <submittedName>
        <fullName evidence="8">Vacuolar transporter chaperone</fullName>
    </submittedName>
</protein>
<gene>
    <name evidence="8" type="primary">VTC4_3</name>
    <name evidence="8" type="ORF">BGZ80_008279</name>
</gene>
<keyword evidence="9" id="KW-1185">Reference proteome</keyword>
<evidence type="ECO:0000256" key="5">
    <source>
        <dbReference type="SAM" id="MobiDB-lite"/>
    </source>
</evidence>
<evidence type="ECO:0000256" key="4">
    <source>
        <dbReference type="ARBA" id="ARBA00023136"/>
    </source>
</evidence>
<dbReference type="InterPro" id="IPR051572">
    <property type="entry name" value="VTC_Complex_Subunit"/>
</dbReference>
<accession>A0A9P6MYI1</accession>
<keyword evidence="3 6" id="KW-1133">Transmembrane helix</keyword>
<comment type="caution">
    <text evidence="8">The sequence shown here is derived from an EMBL/GenBank/DDBJ whole genome shotgun (WGS) entry which is preliminary data.</text>
</comment>
<keyword evidence="2 6" id="KW-0812">Transmembrane</keyword>
<feature type="transmembrane region" description="Helical" evidence="6">
    <location>
        <begin position="147"/>
        <end position="170"/>
    </location>
</feature>
<organism evidence="8 9">
    <name type="scientific">Entomortierella chlamydospora</name>
    <dbReference type="NCBI Taxonomy" id="101097"/>
    <lineage>
        <taxon>Eukaryota</taxon>
        <taxon>Fungi</taxon>
        <taxon>Fungi incertae sedis</taxon>
        <taxon>Mucoromycota</taxon>
        <taxon>Mortierellomycotina</taxon>
        <taxon>Mortierellomycetes</taxon>
        <taxon>Mortierellales</taxon>
        <taxon>Mortierellaceae</taxon>
        <taxon>Entomortierella</taxon>
    </lineage>
</organism>
<evidence type="ECO:0000313" key="8">
    <source>
        <dbReference type="EMBL" id="KAG0017437.1"/>
    </source>
</evidence>
<evidence type="ECO:0000256" key="6">
    <source>
        <dbReference type="SAM" id="Phobius"/>
    </source>
</evidence>
<feature type="compositionally biased region" description="Polar residues" evidence="5">
    <location>
        <begin position="27"/>
        <end position="43"/>
    </location>
</feature>
<sequence>MSQGQYQTQGGQYDPEPYSLPYKGQIEESNSWDGNTQVDNVESQPVKEPANHNRWQSNDVSSMVTIRSGPSQGQTLNKTRKNLWSSFPRTISFRPKGIIRPKNANSMGNKKAMFSNERTLVHWMKAAMLLGSLSMTLLSFGENNITPYVGLALLMVCLICLIYSSTTFHVRMEWLGMRRDDVKYYDRYAPTVFTLLIMATFLFNAIAVYSGDFQTNKIFLK</sequence>
<dbReference type="InterPro" id="IPR003807">
    <property type="entry name" value="DUF202"/>
</dbReference>
<dbReference type="PANTHER" id="PTHR46140:SF1">
    <property type="entry name" value="VACUOLAR TRANSPORTER CHAPERONE COMPLEX SUBUNIT 4-RELATED"/>
    <property type="match status" value="1"/>
</dbReference>
<name>A0A9P6MYI1_9FUNG</name>
<dbReference type="GO" id="GO:0012505">
    <property type="term" value="C:endomembrane system"/>
    <property type="evidence" value="ECO:0007669"/>
    <property type="project" value="UniProtKB-SubCell"/>
</dbReference>
<keyword evidence="4 6" id="KW-0472">Membrane</keyword>
<feature type="transmembrane region" description="Helical" evidence="6">
    <location>
        <begin position="120"/>
        <end position="141"/>
    </location>
</feature>
<dbReference type="EMBL" id="JAAAID010000444">
    <property type="protein sequence ID" value="KAG0017437.1"/>
    <property type="molecule type" value="Genomic_DNA"/>
</dbReference>
<dbReference type="Proteomes" id="UP000703661">
    <property type="component" value="Unassembled WGS sequence"/>
</dbReference>
<feature type="compositionally biased region" description="Low complexity" evidence="5">
    <location>
        <begin position="1"/>
        <end position="13"/>
    </location>
</feature>
<dbReference type="AlphaFoldDB" id="A0A9P6MYI1"/>
<evidence type="ECO:0000259" key="7">
    <source>
        <dbReference type="Pfam" id="PF02656"/>
    </source>
</evidence>
<feature type="domain" description="DUF202" evidence="7">
    <location>
        <begin position="113"/>
        <end position="172"/>
    </location>
</feature>